<evidence type="ECO:0000256" key="3">
    <source>
        <dbReference type="ARBA" id="ARBA00022771"/>
    </source>
</evidence>
<keyword evidence="3" id="KW-0863">Zinc-finger</keyword>
<protein>
    <submittedName>
        <fullName evidence="8">BAH domain-containing protein</fullName>
    </submittedName>
</protein>
<comment type="subcellular location">
    <subcellularLocation>
        <location evidence="1">Nucleus</location>
    </subcellularLocation>
</comment>
<proteinExistence type="predicted"/>
<keyword evidence="2" id="KW-0479">Metal-binding</keyword>
<accession>A0A0M3K7B9</accession>
<evidence type="ECO:0000313" key="7">
    <source>
        <dbReference type="Proteomes" id="UP000267096"/>
    </source>
</evidence>
<dbReference type="EMBL" id="UYRR01032946">
    <property type="protein sequence ID" value="VDK57294.1"/>
    <property type="molecule type" value="Genomic_DNA"/>
</dbReference>
<dbReference type="OrthoDB" id="9994231at2759"/>
<gene>
    <name evidence="6" type="ORF">ASIM_LOCUS16267</name>
</gene>
<evidence type="ECO:0000256" key="1">
    <source>
        <dbReference type="ARBA" id="ARBA00004123"/>
    </source>
</evidence>
<dbReference type="InterPro" id="IPR039050">
    <property type="entry name" value="GATAD1"/>
</dbReference>
<evidence type="ECO:0000313" key="8">
    <source>
        <dbReference type="WBParaSite" id="ASIM_0001686001-mRNA-1"/>
    </source>
</evidence>
<dbReference type="GO" id="GO:0008270">
    <property type="term" value="F:zinc ion binding"/>
    <property type="evidence" value="ECO:0007669"/>
    <property type="project" value="UniProtKB-KW"/>
</dbReference>
<dbReference type="GO" id="GO:0005634">
    <property type="term" value="C:nucleus"/>
    <property type="evidence" value="ECO:0007669"/>
    <property type="project" value="UniProtKB-SubCell"/>
</dbReference>
<evidence type="ECO:0000256" key="5">
    <source>
        <dbReference type="ARBA" id="ARBA00023242"/>
    </source>
</evidence>
<evidence type="ECO:0000313" key="6">
    <source>
        <dbReference type="EMBL" id="VDK57294.1"/>
    </source>
</evidence>
<dbReference type="PANTHER" id="PTHR13340:SF2">
    <property type="entry name" value="GATA ZINC FINGER DOMAIN-CONTAINING PROTEIN 1"/>
    <property type="match status" value="1"/>
</dbReference>
<dbReference type="WBParaSite" id="ASIM_0001686001-mRNA-1">
    <property type="protein sequence ID" value="ASIM_0001686001-mRNA-1"/>
    <property type="gene ID" value="ASIM_0001686001"/>
</dbReference>
<reference evidence="6 7" key="2">
    <citation type="submission" date="2018-11" db="EMBL/GenBank/DDBJ databases">
        <authorList>
            <consortium name="Pathogen Informatics"/>
        </authorList>
    </citation>
    <scope>NUCLEOTIDE SEQUENCE [LARGE SCALE GENOMIC DNA]</scope>
</reference>
<evidence type="ECO:0000256" key="2">
    <source>
        <dbReference type="ARBA" id="ARBA00022723"/>
    </source>
</evidence>
<name>A0A0M3K7B9_ANISI</name>
<dbReference type="PANTHER" id="PTHR13340">
    <property type="entry name" value="GATA ZINC FINGER DOMAIN-CONTAINING"/>
    <property type="match status" value="1"/>
</dbReference>
<dbReference type="Proteomes" id="UP000267096">
    <property type="component" value="Unassembled WGS sequence"/>
</dbReference>
<evidence type="ECO:0000256" key="4">
    <source>
        <dbReference type="ARBA" id="ARBA00022833"/>
    </source>
</evidence>
<dbReference type="GO" id="GO:0006325">
    <property type="term" value="P:chromatin organization"/>
    <property type="evidence" value="ECO:0007669"/>
    <property type="project" value="TreeGrafter"/>
</dbReference>
<dbReference type="AlphaFoldDB" id="A0A0M3K7B9"/>
<sequence>MQCQHCKVKSVFYKNYVQLSAVGIAARRVSARNVARSTRSNAIKTNRSSTSHHASVNKYVNRRTSLFKSNRPVKAPSSRATIRTHDSIWDSEGRLIQLGDIVSIVDDEDGLPYFAQIRGIITDTHGDQCVVLNWLIPTDTAFDAHQFDAQHFAHAISDDNLYPLEVCTFIQTAPDLLAYRREWTPRLCAEEQLRREMHDRLANLKSVACERLRFIDG</sequence>
<keyword evidence="5" id="KW-0539">Nucleus</keyword>
<keyword evidence="4" id="KW-0862">Zinc</keyword>
<keyword evidence="7" id="KW-1185">Reference proteome</keyword>
<organism evidence="8">
    <name type="scientific">Anisakis simplex</name>
    <name type="common">Herring worm</name>
    <dbReference type="NCBI Taxonomy" id="6269"/>
    <lineage>
        <taxon>Eukaryota</taxon>
        <taxon>Metazoa</taxon>
        <taxon>Ecdysozoa</taxon>
        <taxon>Nematoda</taxon>
        <taxon>Chromadorea</taxon>
        <taxon>Rhabditida</taxon>
        <taxon>Spirurina</taxon>
        <taxon>Ascaridomorpha</taxon>
        <taxon>Ascaridoidea</taxon>
        <taxon>Anisakidae</taxon>
        <taxon>Anisakis</taxon>
        <taxon>Anisakis simplex complex</taxon>
    </lineage>
</organism>
<reference evidence="8" key="1">
    <citation type="submission" date="2017-02" db="UniProtKB">
        <authorList>
            <consortium name="WormBaseParasite"/>
        </authorList>
    </citation>
    <scope>IDENTIFICATION</scope>
</reference>